<keyword evidence="2" id="KW-1185">Reference proteome</keyword>
<gene>
    <name evidence="1" type="ORF">Adt_34738</name>
</gene>
<protein>
    <submittedName>
        <fullName evidence="1">Uncharacterized protein</fullName>
    </submittedName>
</protein>
<accession>A0ABD1QZZ2</accession>
<organism evidence="1 2">
    <name type="scientific">Abeliophyllum distichum</name>
    <dbReference type="NCBI Taxonomy" id="126358"/>
    <lineage>
        <taxon>Eukaryota</taxon>
        <taxon>Viridiplantae</taxon>
        <taxon>Streptophyta</taxon>
        <taxon>Embryophyta</taxon>
        <taxon>Tracheophyta</taxon>
        <taxon>Spermatophyta</taxon>
        <taxon>Magnoliopsida</taxon>
        <taxon>eudicotyledons</taxon>
        <taxon>Gunneridae</taxon>
        <taxon>Pentapetalae</taxon>
        <taxon>asterids</taxon>
        <taxon>lamiids</taxon>
        <taxon>Lamiales</taxon>
        <taxon>Oleaceae</taxon>
        <taxon>Forsythieae</taxon>
        <taxon>Abeliophyllum</taxon>
    </lineage>
</organism>
<evidence type="ECO:0000313" key="1">
    <source>
        <dbReference type="EMBL" id="KAL2481772.1"/>
    </source>
</evidence>
<comment type="caution">
    <text evidence="1">The sequence shown here is derived from an EMBL/GenBank/DDBJ whole genome shotgun (WGS) entry which is preliminary data.</text>
</comment>
<dbReference type="EMBL" id="JBFOLK010000010">
    <property type="protein sequence ID" value="KAL2481772.1"/>
    <property type="molecule type" value="Genomic_DNA"/>
</dbReference>
<evidence type="ECO:0000313" key="2">
    <source>
        <dbReference type="Proteomes" id="UP001604336"/>
    </source>
</evidence>
<reference evidence="2" key="1">
    <citation type="submission" date="2024-07" db="EMBL/GenBank/DDBJ databases">
        <title>Two chromosome-level genome assemblies of Korean endemic species Abeliophyllum distichum and Forsythia ovata (Oleaceae).</title>
        <authorList>
            <person name="Jang H."/>
        </authorList>
    </citation>
    <scope>NUCLEOTIDE SEQUENCE [LARGE SCALE GENOMIC DNA]</scope>
</reference>
<dbReference type="Proteomes" id="UP001604336">
    <property type="component" value="Unassembled WGS sequence"/>
</dbReference>
<sequence>MDMEQNGMNYEFDSDDPKIPFSESSSKIKTYPFVTPVRGAIKRRIFAFSKHKIKLQTATLKASCAAIKNFNFIGCNRGEIFFTSELGRAGQTRTIWWVQRLRSGGPGEANVVGSETTVVGPARGVVGPAIRQWLTPEMRVVSRTTAVVFPA</sequence>
<proteinExistence type="predicted"/>
<dbReference type="AlphaFoldDB" id="A0ABD1QZZ2"/>
<name>A0ABD1QZZ2_9LAMI</name>